<comment type="subcellular location">
    <subcellularLocation>
        <location evidence="1">Cell envelope</location>
    </subcellularLocation>
</comment>
<keyword evidence="4" id="KW-0812">Transmembrane</keyword>
<dbReference type="OrthoDB" id="9806939at2"/>
<reference key="2">
    <citation type="submission" date="2011-04" db="EMBL/GenBank/DDBJ databases">
        <title>Complete sequence of chromosome of Haliscomenobacter hydrossis DSM 1100.</title>
        <authorList>
            <consortium name="US DOE Joint Genome Institute (JGI-PGF)"/>
            <person name="Lucas S."/>
            <person name="Han J."/>
            <person name="Lapidus A."/>
            <person name="Bruce D."/>
            <person name="Goodwin L."/>
            <person name="Pitluck S."/>
            <person name="Peters L."/>
            <person name="Kyrpides N."/>
            <person name="Mavromatis K."/>
            <person name="Ivanova N."/>
            <person name="Ovchinnikova G."/>
            <person name="Pagani I."/>
            <person name="Daligault H."/>
            <person name="Detter J.C."/>
            <person name="Han C."/>
            <person name="Land M."/>
            <person name="Hauser L."/>
            <person name="Markowitz V."/>
            <person name="Cheng J.-F."/>
            <person name="Hugenholtz P."/>
            <person name="Woyke T."/>
            <person name="Wu D."/>
            <person name="Verbarg S."/>
            <person name="Frueling A."/>
            <person name="Brambilla E."/>
            <person name="Klenk H.-P."/>
            <person name="Eisen J.A."/>
        </authorList>
    </citation>
    <scope>NUCLEOTIDE SEQUENCE</scope>
    <source>
        <strain>DSM 1100</strain>
    </source>
</reference>
<keyword evidence="6" id="KW-1185">Reference proteome</keyword>
<dbReference type="eggNOG" id="COG1566">
    <property type="taxonomic scope" value="Bacteria"/>
</dbReference>
<dbReference type="KEGG" id="hhy:Halhy_2371"/>
<feature type="coiled-coil region" evidence="3">
    <location>
        <begin position="110"/>
        <end position="137"/>
    </location>
</feature>
<dbReference type="Gene3D" id="6.20.50.140">
    <property type="match status" value="1"/>
</dbReference>
<proteinExistence type="predicted"/>
<organism evidence="5 6">
    <name type="scientific">Haliscomenobacter hydrossis (strain ATCC 27775 / DSM 1100 / LMG 10767 / O)</name>
    <dbReference type="NCBI Taxonomy" id="760192"/>
    <lineage>
        <taxon>Bacteria</taxon>
        <taxon>Pseudomonadati</taxon>
        <taxon>Bacteroidota</taxon>
        <taxon>Saprospiria</taxon>
        <taxon>Saprospirales</taxon>
        <taxon>Haliscomenobacteraceae</taxon>
        <taxon>Haliscomenobacter</taxon>
    </lineage>
</organism>
<dbReference type="EMBL" id="CP002691">
    <property type="protein sequence ID" value="AEE50247.1"/>
    <property type="molecule type" value="Genomic_DNA"/>
</dbReference>
<name>F4KVC1_HALH1</name>
<dbReference type="RefSeq" id="WP_013764796.1">
    <property type="nucleotide sequence ID" value="NC_015510.1"/>
</dbReference>
<gene>
    <name evidence="5" type="ordered locus">Halhy_2371</name>
</gene>
<dbReference type="AlphaFoldDB" id="F4KVC1"/>
<keyword evidence="4" id="KW-1133">Transmembrane helix</keyword>
<evidence type="ECO:0000256" key="4">
    <source>
        <dbReference type="SAM" id="Phobius"/>
    </source>
</evidence>
<reference evidence="5 6" key="1">
    <citation type="journal article" date="2011" name="Stand. Genomic Sci.">
        <title>Complete genome sequence of Haliscomenobacter hydrossis type strain (O).</title>
        <authorList>
            <consortium name="US DOE Joint Genome Institute (JGI-PGF)"/>
            <person name="Daligault H."/>
            <person name="Lapidus A."/>
            <person name="Zeytun A."/>
            <person name="Nolan M."/>
            <person name="Lucas S."/>
            <person name="Del Rio T.G."/>
            <person name="Tice H."/>
            <person name="Cheng J.F."/>
            <person name="Tapia R."/>
            <person name="Han C."/>
            <person name="Goodwin L."/>
            <person name="Pitluck S."/>
            <person name="Liolios K."/>
            <person name="Pagani I."/>
            <person name="Ivanova N."/>
            <person name="Huntemann M."/>
            <person name="Mavromatis K."/>
            <person name="Mikhailova N."/>
            <person name="Pati A."/>
            <person name="Chen A."/>
            <person name="Palaniappan K."/>
            <person name="Land M."/>
            <person name="Hauser L."/>
            <person name="Brambilla E.M."/>
            <person name="Rohde M."/>
            <person name="Verbarg S."/>
            <person name="Goker M."/>
            <person name="Bristow J."/>
            <person name="Eisen J.A."/>
            <person name="Markowitz V."/>
            <person name="Hugenholtz P."/>
            <person name="Kyrpides N.C."/>
            <person name="Klenk H.P."/>
            <person name="Woyke T."/>
        </authorList>
    </citation>
    <scope>NUCLEOTIDE SEQUENCE [LARGE SCALE GENOMIC DNA]</scope>
    <source>
        <strain evidence="6">ATCC 27775 / DSM 1100 / LMG 10767 / O</strain>
    </source>
</reference>
<dbReference type="PANTHER" id="PTHR32347:SF14">
    <property type="entry name" value="EFFLUX SYSTEM COMPONENT YKNX-RELATED"/>
    <property type="match status" value="1"/>
</dbReference>
<dbReference type="GO" id="GO:0030313">
    <property type="term" value="C:cell envelope"/>
    <property type="evidence" value="ECO:0007669"/>
    <property type="project" value="UniProtKB-SubCell"/>
</dbReference>
<dbReference type="HOGENOM" id="CLU_018816_16_0_10"/>
<dbReference type="PANTHER" id="PTHR32347">
    <property type="entry name" value="EFFLUX SYSTEM COMPONENT YKNX-RELATED"/>
    <property type="match status" value="1"/>
</dbReference>
<dbReference type="Gene3D" id="2.40.30.170">
    <property type="match status" value="1"/>
</dbReference>
<evidence type="ECO:0000256" key="2">
    <source>
        <dbReference type="ARBA" id="ARBA00023054"/>
    </source>
</evidence>
<evidence type="ECO:0000256" key="3">
    <source>
        <dbReference type="SAM" id="Coils"/>
    </source>
</evidence>
<accession>F4KVC1</accession>
<feature type="transmembrane region" description="Helical" evidence="4">
    <location>
        <begin position="15"/>
        <end position="35"/>
    </location>
</feature>
<keyword evidence="2 3" id="KW-0175">Coiled coil</keyword>
<evidence type="ECO:0000313" key="6">
    <source>
        <dbReference type="Proteomes" id="UP000008461"/>
    </source>
</evidence>
<dbReference type="STRING" id="760192.Halhy_2371"/>
<evidence type="ECO:0000313" key="5">
    <source>
        <dbReference type="EMBL" id="AEE50247.1"/>
    </source>
</evidence>
<sequence length="415" mass="46755">MDRELAPEIIRKQRFKGWGVALVVLLALGASYYLLNKVLRTQVRQSEVRVAVAETGNVENTLTASGEVIPAFEQVLTSPIRASVKQVLLSPGAAVRPGQQILILDKSLSLIELDKLKDQLELKRNSVEKLKFQLEKESLDADLDNQIKGLSINRQKTELEDTRRLHKIGGRTQEDISRAENALKISELEKDKLENQVRYNRQSKNTNIRESELQVRIEENGLKELQHKLKMADLVADRPGVLTWVNDKVGTTVNEGEMLAKIADLQSFRIEGSASDTYAEQVQIGLPVIVRINETDLRGMITQIKPSVENDVVQFSVQLDDAQNAALRPNMKVEIFVVTSRAKQSVRVANGPAFNGKKRQNIFVLENGLARRREIEVGLSNFDYVEIKNGIRPGEKVIVTDLSRFEHLREITLKP</sequence>
<dbReference type="Proteomes" id="UP000008461">
    <property type="component" value="Chromosome"/>
</dbReference>
<dbReference type="InterPro" id="IPR050465">
    <property type="entry name" value="UPF0194_transport"/>
</dbReference>
<feature type="coiled-coil region" evidence="3">
    <location>
        <begin position="176"/>
        <end position="228"/>
    </location>
</feature>
<protein>
    <submittedName>
        <fullName evidence="5">Efflux transporter, RND family, MFP subunit</fullName>
    </submittedName>
</protein>
<evidence type="ECO:0000256" key="1">
    <source>
        <dbReference type="ARBA" id="ARBA00004196"/>
    </source>
</evidence>
<keyword evidence="4" id="KW-0472">Membrane</keyword>